<accession>A0AAV4LUK4</accession>
<feature type="region of interest" description="Disordered" evidence="1">
    <location>
        <begin position="145"/>
        <end position="228"/>
    </location>
</feature>
<comment type="caution">
    <text evidence="2">The sequence shown here is derived from an EMBL/GenBank/DDBJ whole genome shotgun (WGS) entry which is preliminary data.</text>
</comment>
<evidence type="ECO:0000256" key="1">
    <source>
        <dbReference type="SAM" id="MobiDB-lite"/>
    </source>
</evidence>
<dbReference type="Proteomes" id="UP001497744">
    <property type="component" value="Unassembled WGS sequence"/>
</dbReference>
<dbReference type="RefSeq" id="XP_067715536.1">
    <property type="nucleotide sequence ID" value="XM_067859435.1"/>
</dbReference>
<protein>
    <submittedName>
        <fullName evidence="2">DUF885 domain-containing protein</fullName>
    </submittedName>
</protein>
<proteinExistence type="predicted"/>
<dbReference type="AlphaFoldDB" id="A0AAV4LUK4"/>
<dbReference type="GeneID" id="94194948"/>
<evidence type="ECO:0000313" key="2">
    <source>
        <dbReference type="EMBL" id="GIX63467.1"/>
    </source>
</evidence>
<name>A0AAV4LUK4_BABCB</name>
<dbReference type="EMBL" id="BPLF01000002">
    <property type="protein sequence ID" value="GIX63467.1"/>
    <property type="molecule type" value="Genomic_DNA"/>
</dbReference>
<keyword evidence="3" id="KW-1185">Reference proteome</keyword>
<sequence length="708" mass="78483">MPRPNRRALPSEVFNVNASIPEEEAAFVRTDEGESRSYAEGAWAGGASGQKGAYNATDESDTEASASSVDDLRDLGDRTVSSCPSQMPSSLNRGSFSGTFTSFIEFCNRTRGRYRLRGSNSNRSIAESSSILELTESQLSIAGMPQGERDAQPRHAKSMQAYSERAATKAEDETPADGGKRVNYTETRLGETAGQEPGQPRGRPSAAATSTAGKDVLRRRSTDTRSGRKYWEDHLKQTKKQIDEIHGPMATCYVLSKDQDSIYKKVAQVTNSKFKISFVDGKTKLQGFGRTLGCKTGCRKQDTGFFRRLWGAWGMKLGRPGADNFKGLSPESRMSMPSWCKARGSDAARSAMSYVTVVNKGNSNVTILKFQSSCKNYMDVNPDYGWRRLVEEYAPVSAEAAQERGGDETYAQRSYMYYRESKKMIHVIGLAELAINVACRALILGVGHGVIDGSGMPPFITNVVREHYDDIDEYETLRTRESEGKNAQHAMFFRSSTLGLFVTSSIRAVLEGSEYREAMRKSKRSFRWSMPFGGEDAARGANGSDGEEEADVFRFIPVPDYGWKLLERAHFDRHYCDNARQRDAKGSLLARLRNICGGGNVSELTASSVYSNAVLCKIKPPHASDRNAFIHVDVGSVAMNMAEQLYRLEIRQEQREKLPKSTFGFKVQTSNVVKAPCGTEFNLLPEELILNTATLVHEIYVTQTCLIL</sequence>
<organism evidence="2 3">
    <name type="scientific">Babesia caballi</name>
    <dbReference type="NCBI Taxonomy" id="5871"/>
    <lineage>
        <taxon>Eukaryota</taxon>
        <taxon>Sar</taxon>
        <taxon>Alveolata</taxon>
        <taxon>Apicomplexa</taxon>
        <taxon>Aconoidasida</taxon>
        <taxon>Piroplasmida</taxon>
        <taxon>Babesiidae</taxon>
        <taxon>Babesia</taxon>
    </lineage>
</organism>
<evidence type="ECO:0000313" key="3">
    <source>
        <dbReference type="Proteomes" id="UP001497744"/>
    </source>
</evidence>
<feature type="region of interest" description="Disordered" evidence="1">
    <location>
        <begin position="38"/>
        <end position="70"/>
    </location>
</feature>
<gene>
    <name evidence="2" type="ORF">BcabD6B2_29020</name>
</gene>
<reference evidence="2 3" key="1">
    <citation type="submission" date="2021-06" db="EMBL/GenBank/DDBJ databases">
        <title>Genome sequence of Babesia caballi.</title>
        <authorList>
            <person name="Yamagishi J."/>
            <person name="Kidaka T."/>
            <person name="Ochi A."/>
        </authorList>
    </citation>
    <scope>NUCLEOTIDE SEQUENCE [LARGE SCALE GENOMIC DNA]</scope>
    <source>
        <strain evidence="2">USDA-D6B2</strain>
    </source>
</reference>
<feature type="compositionally biased region" description="Basic and acidic residues" evidence="1">
    <location>
        <begin position="215"/>
        <end position="228"/>
    </location>
</feature>